<dbReference type="GO" id="GO:0043130">
    <property type="term" value="F:ubiquitin binding"/>
    <property type="evidence" value="ECO:0007669"/>
    <property type="project" value="TreeGrafter"/>
</dbReference>
<comment type="caution">
    <text evidence="4">The sequence shown here is derived from an EMBL/GenBank/DDBJ whole genome shotgun (WGS) entry which is preliminary data.</text>
</comment>
<dbReference type="CDD" id="cd00590">
    <property type="entry name" value="RRM_SF"/>
    <property type="match status" value="1"/>
</dbReference>
<protein>
    <recommendedName>
        <fullName evidence="6">RRM domain-containing protein</fullName>
    </recommendedName>
</protein>
<feature type="domain" description="Spen paralogue and orthologue SPOC C-terminal" evidence="3">
    <location>
        <begin position="1151"/>
        <end position="1294"/>
    </location>
</feature>
<evidence type="ECO:0008006" key="6">
    <source>
        <dbReference type="Google" id="ProtNLM"/>
    </source>
</evidence>
<dbReference type="EMBL" id="CAXHTB010000017">
    <property type="protein sequence ID" value="CAL0323745.1"/>
    <property type="molecule type" value="Genomic_DNA"/>
</dbReference>
<proteinExistence type="predicted"/>
<evidence type="ECO:0000256" key="1">
    <source>
        <dbReference type="SAM" id="MobiDB-lite"/>
    </source>
</evidence>
<evidence type="ECO:0000259" key="2">
    <source>
        <dbReference type="Pfam" id="PF00076"/>
    </source>
</evidence>
<evidence type="ECO:0000259" key="3">
    <source>
        <dbReference type="Pfam" id="PF07744"/>
    </source>
</evidence>
<keyword evidence="5" id="KW-1185">Reference proteome</keyword>
<reference evidence="4 5" key="1">
    <citation type="submission" date="2024-03" db="EMBL/GenBank/DDBJ databases">
        <authorList>
            <person name="Martinez-Hernandez J."/>
        </authorList>
    </citation>
    <scope>NUCLEOTIDE SEQUENCE [LARGE SCALE GENOMIC DNA]</scope>
</reference>
<dbReference type="GO" id="GO:0003723">
    <property type="term" value="F:RNA binding"/>
    <property type="evidence" value="ECO:0007669"/>
    <property type="project" value="InterPro"/>
</dbReference>
<dbReference type="InterPro" id="IPR052586">
    <property type="entry name" value="ASCC2"/>
</dbReference>
<accession>A0AAV1XRN1</accession>
<gene>
    <name evidence="4" type="ORF">LLUT_LOCUS24805</name>
</gene>
<dbReference type="Proteomes" id="UP001497480">
    <property type="component" value="Unassembled WGS sequence"/>
</dbReference>
<dbReference type="InterPro" id="IPR000504">
    <property type="entry name" value="RRM_dom"/>
</dbReference>
<dbReference type="Pfam" id="PF07744">
    <property type="entry name" value="SPOC"/>
    <property type="match status" value="1"/>
</dbReference>
<dbReference type="Pfam" id="PF00076">
    <property type="entry name" value="RRM_1"/>
    <property type="match status" value="1"/>
</dbReference>
<dbReference type="InterPro" id="IPR012921">
    <property type="entry name" value="SPOC_C"/>
</dbReference>
<dbReference type="PANTHER" id="PTHR21494">
    <property type="entry name" value="ACTIVATING SIGNAL COINTEGRATOR 1 COMPLEX SUBUNIT 2 ASC-1 COMPLEX SUBUNIT P100"/>
    <property type="match status" value="1"/>
</dbReference>
<organism evidence="4 5">
    <name type="scientific">Lupinus luteus</name>
    <name type="common">European yellow lupine</name>
    <dbReference type="NCBI Taxonomy" id="3873"/>
    <lineage>
        <taxon>Eukaryota</taxon>
        <taxon>Viridiplantae</taxon>
        <taxon>Streptophyta</taxon>
        <taxon>Embryophyta</taxon>
        <taxon>Tracheophyta</taxon>
        <taxon>Spermatophyta</taxon>
        <taxon>Magnoliopsida</taxon>
        <taxon>eudicotyledons</taxon>
        <taxon>Gunneridae</taxon>
        <taxon>Pentapetalae</taxon>
        <taxon>rosids</taxon>
        <taxon>fabids</taxon>
        <taxon>Fabales</taxon>
        <taxon>Fabaceae</taxon>
        <taxon>Papilionoideae</taxon>
        <taxon>50 kb inversion clade</taxon>
        <taxon>genistoids sensu lato</taxon>
        <taxon>core genistoids</taxon>
        <taxon>Genisteae</taxon>
        <taxon>Lupinus</taxon>
    </lineage>
</organism>
<dbReference type="InterPro" id="IPR035979">
    <property type="entry name" value="RBD_domain_sf"/>
</dbReference>
<evidence type="ECO:0000313" key="5">
    <source>
        <dbReference type="Proteomes" id="UP001497480"/>
    </source>
</evidence>
<evidence type="ECO:0000313" key="4">
    <source>
        <dbReference type="EMBL" id="CAL0323745.1"/>
    </source>
</evidence>
<feature type="region of interest" description="Disordered" evidence="1">
    <location>
        <begin position="1"/>
        <end position="35"/>
    </location>
</feature>
<dbReference type="InterPro" id="IPR012677">
    <property type="entry name" value="Nucleotide-bd_a/b_plait_sf"/>
</dbReference>
<dbReference type="SUPFAM" id="SSF54928">
    <property type="entry name" value="RNA-binding domain, RBD"/>
    <property type="match status" value="1"/>
</dbReference>
<dbReference type="PANTHER" id="PTHR21494:SF2">
    <property type="entry name" value="NUCLEIC ACID BINDING PROTEIN"/>
    <property type="match status" value="1"/>
</dbReference>
<name>A0AAV1XRN1_LUPLU</name>
<dbReference type="Gene3D" id="3.30.70.330">
    <property type="match status" value="1"/>
</dbReference>
<sequence length="1299" mass="142321">MKQSILPPKKRKYESPSLESPPSSPLVAFEERPPSSQTLNVLSTRSLTQKEIAVKQRNRDEIRGVYKCLKHIRFCLSREDKSFASDIEKGYLTLIAASKGCWSVRRIVADLIPQYACYCPTALEAAAEVIINMHNWSLTLINRGEESNGIAFATARACIFGLADICCAASSVAPKSDVIRGISSAVFQNVLTFFMALFEGKDVMQLVDKNFLNMQDSIKVFSELKQKVLDEDECLLTKLTRSCALCLLWIFFSCPKDLLAACLELSGCAAKEKASIGQHFLGLVTSTLDDDAVQLLDSANVGPKSYIGSTGSDIRDHVEIMTGNNHVSECHSSVCGSCLLMQVLNKDSSLRKWMLCGCKKLLDLLTDSSPEISSVLQGIIEMFSQQADLEDCQVDSDEDKSDSSTYMNRNFVVPRISEEHDIVGESSGKVVNSRFLVNSPTDCLTDKVTDKHLIAHDSAVSLATIPVSKGGSPFDNRLYRPIGEDVNMPPVICSTPTDSVSHQIFPSGVGIPVDIKSTSCEVSGDFTNVEKNQVFNMNFNSPPVRSSGETESNILVFPNHSFMSPSASKSQIAWCCDGDPAAMDIVSASKQLWVGYVGPDMSESHIRFHLERFGPIEKYFFFSVKGFALVEYRSIIDAIKSRHCLPGSFPCCVKFMDIGFGTRGAMNGLAIGYSSYIYAGHISSQWAKDEILHEAWKVIRKCPLSVIDLSCECALLMEFETPEEAASVMLHLRQFRRERSNYNPHSAPVTVNAGIGHVSSDGARHVPVPPHLELRINNQVAGPPHARTSPENPADSAHQTRMSHLCSLLASLRTKYNINQNIGLHDNYIAGNSYAFSMCGEDIVPSSTLWITIPSSGSLFLTDDELMAICNLAVGNSGSIVRLTRANMKMGCGWFVECNNVDGAVSVLRNLRGCPGLFFQIEFSKPGNQNALPFPIMLEKNTMEHVSPRINSENHGGGVHGAPMSQSNWHFPGSREMTEVGARKADDYDNLSMVPQQGGNVTHVLSVTQGPSVPPPQQIQSSTIIRPIYGPPNGPWDSQGMHNHLPSNQFRAGAMANNFHGGAALNPFVPASVTPFAQIQGTPMQPYNQLIPRPVIQPPLSYLPHPHPEILAPPPLPQTRPPLVPPPPCSPPPLPHPPLPVQEPVNMECSSQSLQYQWQGTLCRSGVDYCTIYACRVDSNICSYTNAIPEPAEWPTKLDMTKRTDFQHVKSAFTATPPNRREVCSLSPSSTSDHSGFQDFVSYLKQRDCAGVIKIPAAKSIWARFIFVLPHSPEACSLLSIAPDPSDSLIALVLPKDAN</sequence>
<feature type="domain" description="RRM" evidence="2">
    <location>
        <begin position="592"/>
        <end position="647"/>
    </location>
</feature>
<dbReference type="CDD" id="cd21546">
    <property type="entry name" value="SPOC_FPA-like"/>
    <property type="match status" value="1"/>
</dbReference>